<proteinExistence type="predicted"/>
<dbReference type="SUPFAM" id="SSF160582">
    <property type="entry name" value="MbtH-like"/>
    <property type="match status" value="1"/>
</dbReference>
<dbReference type="RefSeq" id="WP_152961731.1">
    <property type="nucleotide sequence ID" value="NZ_CAWOZU010000011.1"/>
</dbReference>
<organism evidence="2 3">
    <name type="scientific">Photorhabdus khanii</name>
    <dbReference type="NCBI Taxonomy" id="1004150"/>
    <lineage>
        <taxon>Bacteria</taxon>
        <taxon>Pseudomonadati</taxon>
        <taxon>Pseudomonadota</taxon>
        <taxon>Gammaproteobacteria</taxon>
        <taxon>Enterobacterales</taxon>
        <taxon>Morganellaceae</taxon>
        <taxon>Photorhabdus</taxon>
    </lineage>
</organism>
<dbReference type="AlphaFoldDB" id="A0A7C9KMY6"/>
<dbReference type="Gene3D" id="3.90.820.10">
    <property type="entry name" value="Structural Genomics, Unknown Function 30-nov-00 1gh9 Mol_id"/>
    <property type="match status" value="1"/>
</dbReference>
<dbReference type="Pfam" id="PF03621">
    <property type="entry name" value="MbtH"/>
    <property type="match status" value="1"/>
</dbReference>
<dbReference type="GO" id="GO:0005829">
    <property type="term" value="C:cytosol"/>
    <property type="evidence" value="ECO:0007669"/>
    <property type="project" value="TreeGrafter"/>
</dbReference>
<evidence type="ECO:0000313" key="3">
    <source>
        <dbReference type="Proteomes" id="UP000481739"/>
    </source>
</evidence>
<reference evidence="2 3" key="1">
    <citation type="journal article" date="2019" name="Nature">
        <title>A new antibiotic selectively kills Gram-negative pathogens.</title>
        <authorList>
            <person name="Imai Y."/>
            <person name="Meyer K.J."/>
            <person name="Iinishi A."/>
            <person name="Favre-Godal Q."/>
            <person name="Green R."/>
            <person name="Manuse S."/>
            <person name="Caboni M."/>
            <person name="Mori M."/>
            <person name="Niles S."/>
            <person name="Ghiglieri M."/>
            <person name="Honrao C."/>
            <person name="Ma X."/>
            <person name="Guo J.J."/>
            <person name="Makriyannis A."/>
            <person name="Linares-Otoya L."/>
            <person name="Boehringer N."/>
            <person name="Wuisan Z.G."/>
            <person name="Kaur H."/>
            <person name="Wu R."/>
            <person name="Mateus A."/>
            <person name="Typas A."/>
            <person name="Savitski M.M."/>
            <person name="Espinoza J.L."/>
            <person name="O'Rourke A."/>
            <person name="Nelson K.E."/>
            <person name="Hiller S."/>
            <person name="Noinaj N."/>
            <person name="Schaeberle T.F."/>
            <person name="D'Onofrio A."/>
            <person name="Lewis K."/>
        </authorList>
    </citation>
    <scope>NUCLEOTIDE SEQUENCE [LARGE SCALE GENOMIC DNA]</scope>
    <source>
        <strain evidence="2 3">HGB 1456</strain>
    </source>
</reference>
<dbReference type="GO" id="GO:0019290">
    <property type="term" value="P:siderophore biosynthetic process"/>
    <property type="evidence" value="ECO:0007669"/>
    <property type="project" value="TreeGrafter"/>
</dbReference>
<dbReference type="InterPro" id="IPR037407">
    <property type="entry name" value="MLP_fam"/>
</dbReference>
<dbReference type="InterPro" id="IPR038020">
    <property type="entry name" value="MbtH-like_sf"/>
</dbReference>
<dbReference type="SMART" id="SM00923">
    <property type="entry name" value="MbtH"/>
    <property type="match status" value="1"/>
</dbReference>
<feature type="domain" description="MbtH-like" evidence="1">
    <location>
        <begin position="1"/>
        <end position="51"/>
    </location>
</feature>
<dbReference type="EMBL" id="WHZZ01000001">
    <property type="protein sequence ID" value="MQL46723.1"/>
    <property type="molecule type" value="Genomic_DNA"/>
</dbReference>
<dbReference type="PANTHER" id="PTHR38444:SF1">
    <property type="entry name" value="ENTEROBACTIN BIOSYNTHESIS PROTEIN YBDZ"/>
    <property type="match status" value="1"/>
</dbReference>
<protein>
    <submittedName>
        <fullName evidence="2">MbtH family NRPS accessory protein</fullName>
    </submittedName>
</protein>
<evidence type="ECO:0000313" key="2">
    <source>
        <dbReference type="EMBL" id="MQL46723.1"/>
    </source>
</evidence>
<gene>
    <name evidence="2" type="ORF">GEA64_01440</name>
</gene>
<dbReference type="Proteomes" id="UP000481739">
    <property type="component" value="Unassembled WGS sequence"/>
</dbReference>
<dbReference type="PANTHER" id="PTHR38444">
    <property type="entry name" value="ENTEROBACTIN BIOSYNTHESIS PROTEIN YBDZ"/>
    <property type="match status" value="1"/>
</dbReference>
<sequence>MNSEPQQATFIVVVNDEGQYSIWPKAKEVPLGWKSDGMQGSKDECLALIAAVWTDMRPRSLKEAMNQQYTSRSAANPAQLPD</sequence>
<accession>A0A7C9KMY6</accession>
<dbReference type="InterPro" id="IPR005153">
    <property type="entry name" value="MbtH-like_dom"/>
</dbReference>
<comment type="caution">
    <text evidence="2">The sequence shown here is derived from an EMBL/GenBank/DDBJ whole genome shotgun (WGS) entry which is preliminary data.</text>
</comment>
<evidence type="ECO:0000259" key="1">
    <source>
        <dbReference type="SMART" id="SM00923"/>
    </source>
</evidence>
<name>A0A7C9KMY6_9GAMM</name>